<dbReference type="GO" id="GO:0005886">
    <property type="term" value="C:plasma membrane"/>
    <property type="evidence" value="ECO:0007669"/>
    <property type="project" value="UniProtKB-SubCell"/>
</dbReference>
<protein>
    <recommendedName>
        <fullName evidence="9">Protein translocase subunit SecE</fullName>
    </recommendedName>
</protein>
<dbReference type="Pfam" id="PF00584">
    <property type="entry name" value="SecE"/>
    <property type="match status" value="1"/>
</dbReference>
<evidence type="ECO:0000256" key="3">
    <source>
        <dbReference type="ARBA" id="ARBA00022475"/>
    </source>
</evidence>
<accession>A0A1I3STC4</accession>
<dbReference type="PROSITE" id="PS01067">
    <property type="entry name" value="SECE_SEC61G"/>
    <property type="match status" value="1"/>
</dbReference>
<evidence type="ECO:0000313" key="10">
    <source>
        <dbReference type="EMBL" id="SFJ60667.1"/>
    </source>
</evidence>
<evidence type="ECO:0000256" key="6">
    <source>
        <dbReference type="ARBA" id="ARBA00022989"/>
    </source>
</evidence>
<proteinExistence type="inferred from homology"/>
<comment type="similarity">
    <text evidence="9">Belongs to the SecE/SEC61-gamma family.</text>
</comment>
<evidence type="ECO:0000256" key="1">
    <source>
        <dbReference type="ARBA" id="ARBA00004370"/>
    </source>
</evidence>
<dbReference type="RefSeq" id="WP_091524898.1">
    <property type="nucleotide sequence ID" value="NZ_FORF01000034.1"/>
</dbReference>
<dbReference type="GO" id="GO:0006605">
    <property type="term" value="P:protein targeting"/>
    <property type="evidence" value="ECO:0007669"/>
    <property type="project" value="UniProtKB-UniRule"/>
</dbReference>
<keyword evidence="11" id="KW-1185">Reference proteome</keyword>
<gene>
    <name evidence="9" type="primary">secE</name>
    <name evidence="10" type="ORF">SAMN03080618_03435</name>
</gene>
<name>A0A1I3STC4_9HYPH</name>
<dbReference type="GO" id="GO:0008320">
    <property type="term" value="F:protein transmembrane transporter activity"/>
    <property type="evidence" value="ECO:0007669"/>
    <property type="project" value="UniProtKB-UniRule"/>
</dbReference>
<dbReference type="HAMAP" id="MF_00422">
    <property type="entry name" value="SecE"/>
    <property type="match status" value="1"/>
</dbReference>
<dbReference type="PANTHER" id="PTHR33910:SF1">
    <property type="entry name" value="PROTEIN TRANSLOCASE SUBUNIT SECE"/>
    <property type="match status" value="1"/>
</dbReference>
<keyword evidence="8 9" id="KW-0472">Membrane</keyword>
<dbReference type="Gene3D" id="1.20.5.1030">
    <property type="entry name" value="Preprotein translocase secy subunit"/>
    <property type="match status" value="1"/>
</dbReference>
<dbReference type="GO" id="GO:0065002">
    <property type="term" value="P:intracellular protein transmembrane transport"/>
    <property type="evidence" value="ECO:0007669"/>
    <property type="project" value="UniProtKB-UniRule"/>
</dbReference>
<comment type="subcellular location">
    <subcellularLocation>
        <location evidence="9">Cell membrane</location>
        <topology evidence="9">Single-pass membrane protein</topology>
    </subcellularLocation>
    <subcellularLocation>
        <location evidence="1">Membrane</location>
    </subcellularLocation>
</comment>
<evidence type="ECO:0000313" key="11">
    <source>
        <dbReference type="Proteomes" id="UP000242763"/>
    </source>
</evidence>
<dbReference type="InterPro" id="IPR038379">
    <property type="entry name" value="SecE_sf"/>
</dbReference>
<evidence type="ECO:0000256" key="4">
    <source>
        <dbReference type="ARBA" id="ARBA00022692"/>
    </source>
</evidence>
<dbReference type="AlphaFoldDB" id="A0A1I3STC4"/>
<reference evidence="11" key="1">
    <citation type="submission" date="2016-10" db="EMBL/GenBank/DDBJ databases">
        <authorList>
            <person name="Varghese N."/>
            <person name="Submissions S."/>
        </authorList>
    </citation>
    <scope>NUCLEOTIDE SEQUENCE [LARGE SCALE GENOMIC DNA]</scope>
    <source>
        <strain evidence="11">DSM 21857</strain>
    </source>
</reference>
<feature type="transmembrane region" description="Helical" evidence="9">
    <location>
        <begin position="35"/>
        <end position="63"/>
    </location>
</feature>
<dbReference type="EMBL" id="FORF01000034">
    <property type="protein sequence ID" value="SFJ60667.1"/>
    <property type="molecule type" value="Genomic_DNA"/>
</dbReference>
<evidence type="ECO:0000256" key="2">
    <source>
        <dbReference type="ARBA" id="ARBA00022448"/>
    </source>
</evidence>
<evidence type="ECO:0000256" key="5">
    <source>
        <dbReference type="ARBA" id="ARBA00022927"/>
    </source>
</evidence>
<comment type="function">
    <text evidence="9">Essential subunit of the Sec protein translocation channel SecYEG. Clamps together the 2 halves of SecY. May contact the channel plug during translocation.</text>
</comment>
<evidence type="ECO:0000256" key="9">
    <source>
        <dbReference type="HAMAP-Rule" id="MF_00422"/>
    </source>
</evidence>
<dbReference type="PANTHER" id="PTHR33910">
    <property type="entry name" value="PROTEIN TRANSLOCASE SUBUNIT SECE"/>
    <property type="match status" value="1"/>
</dbReference>
<keyword evidence="7 9" id="KW-0811">Translocation</keyword>
<keyword evidence="6 9" id="KW-1133">Transmembrane helix</keyword>
<evidence type="ECO:0000256" key="8">
    <source>
        <dbReference type="ARBA" id="ARBA00023136"/>
    </source>
</evidence>
<sequence length="67" mass="7541">MASKVTNPFVFLQQVRTETSKVTWPSRRETMISTLMVLVFACLAAVFFFASDQLIAFLVELILGIGR</sequence>
<evidence type="ECO:0000256" key="7">
    <source>
        <dbReference type="ARBA" id="ARBA00023010"/>
    </source>
</evidence>
<dbReference type="InterPro" id="IPR005807">
    <property type="entry name" value="SecE_bac"/>
</dbReference>
<organism evidence="10 11">
    <name type="scientific">Aquamicrobium aerolatum DSM 21857</name>
    <dbReference type="NCBI Taxonomy" id="1121003"/>
    <lineage>
        <taxon>Bacteria</taxon>
        <taxon>Pseudomonadati</taxon>
        <taxon>Pseudomonadota</taxon>
        <taxon>Alphaproteobacteria</taxon>
        <taxon>Hyphomicrobiales</taxon>
        <taxon>Phyllobacteriaceae</taxon>
        <taxon>Aerobium</taxon>
    </lineage>
</organism>
<dbReference type="OrthoDB" id="9812738at2"/>
<dbReference type="GO" id="GO:0043952">
    <property type="term" value="P:protein transport by the Sec complex"/>
    <property type="evidence" value="ECO:0007669"/>
    <property type="project" value="UniProtKB-UniRule"/>
</dbReference>
<dbReference type="STRING" id="1121003.SAMN03080618_03435"/>
<keyword evidence="4 9" id="KW-0812">Transmembrane</keyword>
<keyword evidence="5 9" id="KW-0653">Protein transport</keyword>
<dbReference type="InterPro" id="IPR001901">
    <property type="entry name" value="Translocase_SecE/Sec61-g"/>
</dbReference>
<dbReference type="Proteomes" id="UP000242763">
    <property type="component" value="Unassembled WGS sequence"/>
</dbReference>
<dbReference type="NCBIfam" id="TIGR00964">
    <property type="entry name" value="secE_bact"/>
    <property type="match status" value="1"/>
</dbReference>
<keyword evidence="2 9" id="KW-0813">Transport</keyword>
<comment type="subunit">
    <text evidence="9">Component of the Sec protein translocase complex. Heterotrimer consisting of SecY, SecE and SecG subunits. The heterotrimers can form oligomers, although 1 heterotrimer is thought to be able to translocate proteins. Interacts with the ribosome. Interacts with SecDF, and other proteins may be involved. Interacts with SecA.</text>
</comment>
<keyword evidence="3 9" id="KW-1003">Cell membrane</keyword>
<dbReference type="GO" id="GO:0009306">
    <property type="term" value="P:protein secretion"/>
    <property type="evidence" value="ECO:0007669"/>
    <property type="project" value="UniProtKB-UniRule"/>
</dbReference>